<dbReference type="PROSITE" id="PS51387">
    <property type="entry name" value="FAD_PCMH"/>
    <property type="match status" value="1"/>
</dbReference>
<dbReference type="GO" id="GO:0071949">
    <property type="term" value="F:FAD binding"/>
    <property type="evidence" value="ECO:0007669"/>
    <property type="project" value="InterPro"/>
</dbReference>
<comment type="caution">
    <text evidence="7">The sequence shown here is derived from an EMBL/GenBank/DDBJ whole genome shotgun (WGS) entry which is preliminary data.</text>
</comment>
<dbReference type="InterPro" id="IPR050416">
    <property type="entry name" value="FAD-linked_Oxidoreductase"/>
</dbReference>
<comment type="similarity">
    <text evidence="1">Belongs to the oxygen-dependent FAD-linked oxidoreductase family.</text>
</comment>
<dbReference type="AlphaFoldDB" id="A0A9W8VIK4"/>
<dbReference type="InterPro" id="IPR006094">
    <property type="entry name" value="Oxid_FAD_bind_N"/>
</dbReference>
<keyword evidence="4" id="KW-0560">Oxidoreductase</keyword>
<dbReference type="InterPro" id="IPR006093">
    <property type="entry name" value="Oxy_OxRdtase_FAD_BS"/>
</dbReference>
<gene>
    <name evidence="7" type="ORF">NW762_005408</name>
</gene>
<evidence type="ECO:0000256" key="3">
    <source>
        <dbReference type="ARBA" id="ARBA00022827"/>
    </source>
</evidence>
<name>A0A9W8VIK4_9HYPO</name>
<dbReference type="InterPro" id="IPR012951">
    <property type="entry name" value="BBE"/>
</dbReference>
<dbReference type="PROSITE" id="PS00862">
    <property type="entry name" value="OX2_COVAL_FAD"/>
    <property type="match status" value="1"/>
</dbReference>
<keyword evidence="5" id="KW-0732">Signal</keyword>
<dbReference type="GO" id="GO:0016491">
    <property type="term" value="F:oxidoreductase activity"/>
    <property type="evidence" value="ECO:0007669"/>
    <property type="project" value="UniProtKB-KW"/>
</dbReference>
<feature type="domain" description="FAD-binding PCMH-type" evidence="6">
    <location>
        <begin position="74"/>
        <end position="246"/>
    </location>
</feature>
<evidence type="ECO:0000259" key="6">
    <source>
        <dbReference type="PROSITE" id="PS51387"/>
    </source>
</evidence>
<feature type="signal peptide" evidence="5">
    <location>
        <begin position="1"/>
        <end position="27"/>
    </location>
</feature>
<dbReference type="SUPFAM" id="SSF56176">
    <property type="entry name" value="FAD-binding/transporter-associated domain-like"/>
    <property type="match status" value="1"/>
</dbReference>
<protein>
    <recommendedName>
        <fullName evidence="6">FAD-binding PCMH-type domain-containing protein</fullName>
    </recommendedName>
</protein>
<dbReference type="Proteomes" id="UP001152049">
    <property type="component" value="Unassembled WGS sequence"/>
</dbReference>
<organism evidence="7 8">
    <name type="scientific">Fusarium torreyae</name>
    <dbReference type="NCBI Taxonomy" id="1237075"/>
    <lineage>
        <taxon>Eukaryota</taxon>
        <taxon>Fungi</taxon>
        <taxon>Dikarya</taxon>
        <taxon>Ascomycota</taxon>
        <taxon>Pezizomycotina</taxon>
        <taxon>Sordariomycetes</taxon>
        <taxon>Hypocreomycetidae</taxon>
        <taxon>Hypocreales</taxon>
        <taxon>Nectriaceae</taxon>
        <taxon>Fusarium</taxon>
    </lineage>
</organism>
<dbReference type="InterPro" id="IPR016166">
    <property type="entry name" value="FAD-bd_PCMH"/>
</dbReference>
<keyword evidence="8" id="KW-1185">Reference proteome</keyword>
<evidence type="ECO:0000256" key="4">
    <source>
        <dbReference type="ARBA" id="ARBA00023002"/>
    </source>
</evidence>
<feature type="chain" id="PRO_5040985782" description="FAD-binding PCMH-type domain-containing protein" evidence="5">
    <location>
        <begin position="28"/>
        <end position="501"/>
    </location>
</feature>
<evidence type="ECO:0000256" key="2">
    <source>
        <dbReference type="ARBA" id="ARBA00022630"/>
    </source>
</evidence>
<evidence type="ECO:0000256" key="5">
    <source>
        <dbReference type="SAM" id="SignalP"/>
    </source>
</evidence>
<dbReference type="Gene3D" id="3.40.462.20">
    <property type="match status" value="1"/>
</dbReference>
<dbReference type="Pfam" id="PF08031">
    <property type="entry name" value="BBE"/>
    <property type="match status" value="1"/>
</dbReference>
<dbReference type="InterPro" id="IPR036318">
    <property type="entry name" value="FAD-bd_PCMH-like_sf"/>
</dbReference>
<keyword evidence="2" id="KW-0285">Flavoprotein</keyword>
<dbReference type="PANTHER" id="PTHR42973">
    <property type="entry name" value="BINDING OXIDOREDUCTASE, PUTATIVE (AFU_ORTHOLOGUE AFUA_1G17690)-RELATED"/>
    <property type="match status" value="1"/>
</dbReference>
<proteinExistence type="inferred from homology"/>
<sequence>MNKPIYSSKKSLLWLVQTASYWSAASAFHPRAAATAKSLQQCLLSAVGGEAVRVRVPSDAGFESDHVRPYNLNYPWAPAAVTYPTEASEVAKIVICASEHGRNVQARSGGHDYTNKCIGGGNGAVVIDVKNLNKVQVDSGGIATIGSGNRLRDVAEKLHANGKRFMPHGSSPTVGIGGHAIVGGLGLHSRLLGTSMDVMTGAEVVLANGTIVFASETENSDLYWAIRGAGASFGIVTSFKFQTKPEPENVVNFSYTVSSTNPAKLSAAFKAYHHITSNRNLDRRLSSAVIISKDTLIISGAFFGPNSDYAALDFGSQIPGVTNQTFKTDLSWMSHMDGTFKSIEAIFPEQSYFYAKDTAIAYFALPSNKTIDAVFEHLASAEPGTDNWFVLIDLYGGAANRAETKAMSYPHRNLAYFFTLYATSESETTSATHKFAERAVLTIQDNKPERFLSYAGYTNRRIRGNAQKKYWGDNLPRLESIKAAIDPEDLFSTPQGVKPLS</sequence>
<dbReference type="Pfam" id="PF01565">
    <property type="entry name" value="FAD_binding_4"/>
    <property type="match status" value="1"/>
</dbReference>
<dbReference type="PANTHER" id="PTHR42973:SF17">
    <property type="entry name" value="OXIDASE, PUTATIVE (AFU_ORTHOLOGUE AFUA_6G14340)-RELATED"/>
    <property type="match status" value="1"/>
</dbReference>
<accession>A0A9W8VIK4</accession>
<dbReference type="InterPro" id="IPR016169">
    <property type="entry name" value="FAD-bd_PCMH_sub2"/>
</dbReference>
<evidence type="ECO:0000256" key="1">
    <source>
        <dbReference type="ARBA" id="ARBA00005466"/>
    </source>
</evidence>
<dbReference type="Gene3D" id="3.30.465.10">
    <property type="match status" value="1"/>
</dbReference>
<dbReference type="OrthoDB" id="415825at2759"/>
<keyword evidence="3" id="KW-0274">FAD</keyword>
<evidence type="ECO:0000313" key="7">
    <source>
        <dbReference type="EMBL" id="KAJ4264214.1"/>
    </source>
</evidence>
<reference evidence="7" key="1">
    <citation type="submission" date="2022-09" db="EMBL/GenBank/DDBJ databases">
        <title>Fusarium specimens isolated from Avocado Roots.</title>
        <authorList>
            <person name="Stajich J."/>
            <person name="Roper C."/>
            <person name="Heimlech-Rivalta G."/>
        </authorList>
    </citation>
    <scope>NUCLEOTIDE SEQUENCE</scope>
    <source>
        <strain evidence="7">CF00136</strain>
    </source>
</reference>
<evidence type="ECO:0000313" key="8">
    <source>
        <dbReference type="Proteomes" id="UP001152049"/>
    </source>
</evidence>
<dbReference type="EMBL" id="JAOQAZ010000008">
    <property type="protein sequence ID" value="KAJ4264214.1"/>
    <property type="molecule type" value="Genomic_DNA"/>
</dbReference>